<dbReference type="HOGENOM" id="CLU_028707_0_0_1"/>
<comment type="subcellular location">
    <subcellularLocation>
        <location evidence="1">Membrane</location>
        <topology evidence="1">Single-pass membrane protein</topology>
    </subcellularLocation>
</comment>
<dbReference type="Pfam" id="PF03168">
    <property type="entry name" value="LEA_2"/>
    <property type="match status" value="1"/>
</dbReference>
<evidence type="ECO:0000313" key="9">
    <source>
        <dbReference type="Proteomes" id="UP000032180"/>
    </source>
</evidence>
<dbReference type="GO" id="GO:0098542">
    <property type="term" value="P:defense response to other organism"/>
    <property type="evidence" value="ECO:0007669"/>
    <property type="project" value="InterPro"/>
</dbReference>
<dbReference type="GO" id="GO:0005886">
    <property type="term" value="C:plasma membrane"/>
    <property type="evidence" value="ECO:0007669"/>
    <property type="project" value="TreeGrafter"/>
</dbReference>
<feature type="compositionally biased region" description="Low complexity" evidence="5">
    <location>
        <begin position="68"/>
        <end position="77"/>
    </location>
</feature>
<feature type="region of interest" description="Disordered" evidence="5">
    <location>
        <begin position="1"/>
        <end position="192"/>
    </location>
</feature>
<feature type="compositionally biased region" description="Basic and acidic residues" evidence="5">
    <location>
        <begin position="39"/>
        <end position="50"/>
    </location>
</feature>
<evidence type="ECO:0000256" key="5">
    <source>
        <dbReference type="SAM" id="MobiDB-lite"/>
    </source>
</evidence>
<evidence type="ECO:0000256" key="2">
    <source>
        <dbReference type="ARBA" id="ARBA00022692"/>
    </source>
</evidence>
<feature type="compositionally biased region" description="Low complexity" evidence="5">
    <location>
        <begin position="21"/>
        <end position="34"/>
    </location>
</feature>
<evidence type="ECO:0000256" key="3">
    <source>
        <dbReference type="ARBA" id="ARBA00022989"/>
    </source>
</evidence>
<dbReference type="PANTHER" id="PTHR31234">
    <property type="entry name" value="LATE EMBRYOGENESIS ABUNDANT (LEA) HYDROXYPROLINE-RICH GLYCOPROTEIN FAMILY"/>
    <property type="match status" value="1"/>
</dbReference>
<dbReference type="PANTHER" id="PTHR31234:SF42">
    <property type="entry name" value="LATE EMBRYOGENESIS ABUNDANT (LEA) HYDROXYPROLINE-RICH GLYCOPROTEIN FAMILY"/>
    <property type="match status" value="1"/>
</dbReference>
<evidence type="ECO:0000256" key="1">
    <source>
        <dbReference type="ARBA" id="ARBA00004167"/>
    </source>
</evidence>
<sequence>MSKQPAAPLAASGIEPRSRSRSSGAAPSTRAAPAPALPRHREETVHDVRHAVTPHDGAAVPGGPPRPAQRTRVVTYETEVRTGRDPLPLPDQSPVHGDGAEAPARTPHRTPSYLPAWRRRTGDGQPQPTPPPRRTSTRSRPVIPPPPPRPTVPEYPLAPAPALVPAERARPPIDTQKTILRTSTIKDDDGALPDEQVPSAGAKYLLPRWEPQQQPRTTAPKFPPLGAPHDHPDTSPSPEMTHASRPMIFPVRKQKGKRPVAFCFTACCILFWLLVIALGSAVLVIFLLYHPQSPKMRVTSATLNAGYIDELGSGGGGAGGELGSTGGPRALNADVTVLAAIYNPNTKLHVVLRYMQLDLYFEGSMIATQAVWPAPLHEGPRGSVLRSVHLVVSEVTVTQEDVSVWQNATAKGGPVVLHLAGRFRTVLIFGRWFKYKYWVRPQCTLWLDPPPSGALRHVRC</sequence>
<feature type="domain" description="Late embryogenesis abundant protein LEA-2 subgroup" evidence="7">
    <location>
        <begin position="340"/>
        <end position="431"/>
    </location>
</feature>
<evidence type="ECO:0000256" key="4">
    <source>
        <dbReference type="ARBA" id="ARBA00023136"/>
    </source>
</evidence>
<keyword evidence="2 6" id="KW-0812">Transmembrane</keyword>
<reference evidence="9" key="2">
    <citation type="submission" date="2013-12" db="EMBL/GenBank/DDBJ databases">
        <authorList>
            <person name="Yu Y."/>
            <person name="Lee S."/>
            <person name="de Baynast K."/>
            <person name="Wissotski M."/>
            <person name="Liu L."/>
            <person name="Talag J."/>
            <person name="Goicoechea J."/>
            <person name="Angelova A."/>
            <person name="Jetty R."/>
            <person name="Kudrna D."/>
            <person name="Golser W."/>
            <person name="Rivera L."/>
            <person name="Zhang J."/>
            <person name="Wing R."/>
        </authorList>
    </citation>
    <scope>NUCLEOTIDE SEQUENCE</scope>
</reference>
<dbReference type="InterPro" id="IPR004864">
    <property type="entry name" value="LEA_2"/>
</dbReference>
<evidence type="ECO:0000259" key="7">
    <source>
        <dbReference type="Pfam" id="PF03168"/>
    </source>
</evidence>
<dbReference type="AlphaFoldDB" id="A0A0D9V9B0"/>
<keyword evidence="3 6" id="KW-1133">Transmembrane helix</keyword>
<dbReference type="eggNOG" id="ENOG502RXZI">
    <property type="taxonomic scope" value="Eukaryota"/>
</dbReference>
<dbReference type="Proteomes" id="UP000032180">
    <property type="component" value="Chromosome 1"/>
</dbReference>
<feature type="transmembrane region" description="Helical" evidence="6">
    <location>
        <begin position="260"/>
        <end position="289"/>
    </location>
</feature>
<reference evidence="8" key="3">
    <citation type="submission" date="2015-04" db="UniProtKB">
        <authorList>
            <consortium name="EnsemblPlants"/>
        </authorList>
    </citation>
    <scope>IDENTIFICATION</scope>
</reference>
<keyword evidence="9" id="KW-1185">Reference proteome</keyword>
<proteinExistence type="predicted"/>
<name>A0A0D9V9B0_9ORYZ</name>
<dbReference type="EnsemblPlants" id="LPERR01G35750.1">
    <property type="protein sequence ID" value="LPERR01G35750.1"/>
    <property type="gene ID" value="LPERR01G35750"/>
</dbReference>
<accession>A0A0D9V9B0</accession>
<dbReference type="STRING" id="77586.A0A0D9V9B0"/>
<evidence type="ECO:0000313" key="8">
    <source>
        <dbReference type="EnsemblPlants" id="LPERR01G35750.1"/>
    </source>
</evidence>
<protein>
    <recommendedName>
        <fullName evidence="7">Late embryogenesis abundant protein LEA-2 subgroup domain-containing protein</fullName>
    </recommendedName>
</protein>
<organism evidence="8 9">
    <name type="scientific">Leersia perrieri</name>
    <dbReference type="NCBI Taxonomy" id="77586"/>
    <lineage>
        <taxon>Eukaryota</taxon>
        <taxon>Viridiplantae</taxon>
        <taxon>Streptophyta</taxon>
        <taxon>Embryophyta</taxon>
        <taxon>Tracheophyta</taxon>
        <taxon>Spermatophyta</taxon>
        <taxon>Magnoliopsida</taxon>
        <taxon>Liliopsida</taxon>
        <taxon>Poales</taxon>
        <taxon>Poaceae</taxon>
        <taxon>BOP clade</taxon>
        <taxon>Oryzoideae</taxon>
        <taxon>Oryzeae</taxon>
        <taxon>Oryzinae</taxon>
        <taxon>Leersia</taxon>
    </lineage>
</organism>
<evidence type="ECO:0000256" key="6">
    <source>
        <dbReference type="SAM" id="Phobius"/>
    </source>
</evidence>
<dbReference type="Gramene" id="LPERR01G35750.1">
    <property type="protein sequence ID" value="LPERR01G35750.1"/>
    <property type="gene ID" value="LPERR01G35750"/>
</dbReference>
<feature type="compositionally biased region" description="Pro residues" evidence="5">
    <location>
        <begin position="142"/>
        <end position="159"/>
    </location>
</feature>
<dbReference type="InterPro" id="IPR044839">
    <property type="entry name" value="NDR1-like"/>
</dbReference>
<keyword evidence="4 6" id="KW-0472">Membrane</keyword>
<feature type="region of interest" description="Disordered" evidence="5">
    <location>
        <begin position="210"/>
        <end position="243"/>
    </location>
</feature>
<reference evidence="8 9" key="1">
    <citation type="submission" date="2012-08" db="EMBL/GenBank/DDBJ databases">
        <title>Oryza genome evolution.</title>
        <authorList>
            <person name="Wing R.A."/>
        </authorList>
    </citation>
    <scope>NUCLEOTIDE SEQUENCE</scope>
</reference>